<sequence>MKIYTSIRKLKMDPKGYLFILWFLLRQKTGCFISTRITYIICRLKGINIGKKNIFKGITYFERLPNSKISIGNNCQFYSSFNSNSIGVLQRCRIATLTQNSEIIIGDNVGMTGVNIGAAQSIIIGDKTLIGGNSIITDTDWHSLEIDYRHCGIEKAISTPTIIGKNVFIGTRSIILKGSKIGDNTIIGAGSVVAGEIPCNVIAAGNPCKIIKKLDL</sequence>
<dbReference type="Pfam" id="PF00132">
    <property type="entry name" value="Hexapep"/>
    <property type="match status" value="1"/>
</dbReference>
<dbReference type="Proteomes" id="UP000594042">
    <property type="component" value="Chromosome"/>
</dbReference>
<dbReference type="AlphaFoldDB" id="A0A7G1I4U5"/>
<dbReference type="KEGG" id="copr:Cop2CBH44_28200"/>
<dbReference type="CDD" id="cd04647">
    <property type="entry name" value="LbH_MAT_like"/>
    <property type="match status" value="1"/>
</dbReference>
<dbReference type="Pfam" id="PF14602">
    <property type="entry name" value="Hexapep_2"/>
    <property type="match status" value="1"/>
</dbReference>
<dbReference type="Gene3D" id="2.160.10.10">
    <property type="entry name" value="Hexapeptide repeat proteins"/>
    <property type="match status" value="1"/>
</dbReference>
<evidence type="ECO:0000256" key="2">
    <source>
        <dbReference type="ARBA" id="ARBA00022679"/>
    </source>
</evidence>
<keyword evidence="4" id="KW-1185">Reference proteome</keyword>
<keyword evidence="2" id="KW-0808">Transferase</keyword>
<dbReference type="InterPro" id="IPR051159">
    <property type="entry name" value="Hexapeptide_acetyltransf"/>
</dbReference>
<evidence type="ECO:0000313" key="4">
    <source>
        <dbReference type="Proteomes" id="UP000594042"/>
    </source>
</evidence>
<dbReference type="EMBL" id="AP023322">
    <property type="protein sequence ID" value="BCI64467.1"/>
    <property type="molecule type" value="Genomic_DNA"/>
</dbReference>
<protein>
    <recommendedName>
        <fullName evidence="5">Acyltransferase</fullName>
    </recommendedName>
</protein>
<name>A0A7G1I4U5_9BACT</name>
<dbReference type="GO" id="GO:0008374">
    <property type="term" value="F:O-acyltransferase activity"/>
    <property type="evidence" value="ECO:0007669"/>
    <property type="project" value="TreeGrafter"/>
</dbReference>
<accession>A0A7G1I4U5</accession>
<dbReference type="InterPro" id="IPR011004">
    <property type="entry name" value="Trimer_LpxA-like_sf"/>
</dbReference>
<proteinExistence type="inferred from homology"/>
<dbReference type="InterPro" id="IPR001451">
    <property type="entry name" value="Hexapep"/>
</dbReference>
<evidence type="ECO:0000313" key="3">
    <source>
        <dbReference type="EMBL" id="BCI64467.1"/>
    </source>
</evidence>
<comment type="similarity">
    <text evidence="1">Belongs to the transferase hexapeptide repeat family.</text>
</comment>
<dbReference type="PANTHER" id="PTHR23416:SF23">
    <property type="entry name" value="ACETYLTRANSFERASE C18B11.09C-RELATED"/>
    <property type="match status" value="1"/>
</dbReference>
<evidence type="ECO:0000256" key="1">
    <source>
        <dbReference type="ARBA" id="ARBA00007274"/>
    </source>
</evidence>
<evidence type="ECO:0008006" key="5">
    <source>
        <dbReference type="Google" id="ProtNLM"/>
    </source>
</evidence>
<gene>
    <name evidence="3" type="ORF">Cop2CBH44_28200</name>
</gene>
<dbReference type="PANTHER" id="PTHR23416">
    <property type="entry name" value="SIALIC ACID SYNTHASE-RELATED"/>
    <property type="match status" value="1"/>
</dbReference>
<dbReference type="SUPFAM" id="SSF51161">
    <property type="entry name" value="Trimeric LpxA-like enzymes"/>
    <property type="match status" value="1"/>
</dbReference>
<organism evidence="3 4">
    <name type="scientific">Coprobacter secundus subsp. similis</name>
    <dbReference type="NCBI Taxonomy" id="2751153"/>
    <lineage>
        <taxon>Bacteria</taxon>
        <taxon>Pseudomonadati</taxon>
        <taxon>Bacteroidota</taxon>
        <taxon>Bacteroidia</taxon>
        <taxon>Bacteroidales</taxon>
        <taxon>Barnesiellaceae</taxon>
        <taxon>Coprobacter</taxon>
    </lineage>
</organism>
<reference evidence="4" key="1">
    <citation type="submission" date="2020-07" db="EMBL/GenBank/DDBJ databases">
        <title>Complete genome sequencing of Coprobacter sp. strain 2CBH44.</title>
        <authorList>
            <person name="Sakamoto M."/>
            <person name="Murakami T."/>
            <person name="Mori H."/>
        </authorList>
    </citation>
    <scope>NUCLEOTIDE SEQUENCE [LARGE SCALE GENOMIC DNA]</scope>
    <source>
        <strain evidence="4">2CBH44</strain>
    </source>
</reference>